<dbReference type="InterPro" id="IPR027417">
    <property type="entry name" value="P-loop_NTPase"/>
</dbReference>
<dbReference type="PROSITE" id="PS50893">
    <property type="entry name" value="ABC_TRANSPORTER_2"/>
    <property type="match status" value="1"/>
</dbReference>
<dbReference type="STRING" id="1001240.GY21_17480"/>
<dbReference type="OrthoDB" id="5296765at2"/>
<feature type="domain" description="ABC transporter" evidence="4">
    <location>
        <begin position="3"/>
        <end position="235"/>
    </location>
</feature>
<evidence type="ECO:0000313" key="6">
    <source>
        <dbReference type="EMBL" id="MBB5640694.1"/>
    </source>
</evidence>
<evidence type="ECO:0000256" key="2">
    <source>
        <dbReference type="ARBA" id="ARBA00022741"/>
    </source>
</evidence>
<evidence type="ECO:0000313" key="7">
    <source>
        <dbReference type="Proteomes" id="UP000029864"/>
    </source>
</evidence>
<reference evidence="6 8" key="2">
    <citation type="submission" date="2020-08" db="EMBL/GenBank/DDBJ databases">
        <title>Sequencing the genomes of 1000 actinobacteria strains.</title>
        <authorList>
            <person name="Klenk H.-P."/>
        </authorList>
    </citation>
    <scope>NUCLEOTIDE SEQUENCE [LARGE SCALE GENOMIC DNA]</scope>
    <source>
        <strain evidence="6 8">DSM 21065</strain>
    </source>
</reference>
<keyword evidence="1" id="KW-0813">Transport</keyword>
<evidence type="ECO:0000256" key="1">
    <source>
        <dbReference type="ARBA" id="ARBA00022448"/>
    </source>
</evidence>
<dbReference type="eggNOG" id="COG1120">
    <property type="taxonomic scope" value="Bacteria"/>
</dbReference>
<dbReference type="AlphaFoldDB" id="A0A099J3P3"/>
<reference evidence="5 7" key="1">
    <citation type="submission" date="2014-08" db="EMBL/GenBank/DDBJ databases">
        <authorList>
            <person name="Sisinthy S."/>
        </authorList>
    </citation>
    <scope>NUCLEOTIDE SEQUENCE [LARGE SCALE GENOMIC DNA]</scope>
    <source>
        <strain evidence="5 7">RuG17</strain>
    </source>
</reference>
<dbReference type="SUPFAM" id="SSF52540">
    <property type="entry name" value="P-loop containing nucleoside triphosphate hydrolases"/>
    <property type="match status" value="1"/>
</dbReference>
<protein>
    <submittedName>
        <fullName evidence="6">Iron complex transport system ATP-binding protein</fullName>
    </submittedName>
</protein>
<dbReference type="Proteomes" id="UP000561726">
    <property type="component" value="Unassembled WGS sequence"/>
</dbReference>
<dbReference type="Pfam" id="PF00005">
    <property type="entry name" value="ABC_tran"/>
    <property type="match status" value="1"/>
</dbReference>
<gene>
    <name evidence="6" type="ORF">BJ997_001242</name>
    <name evidence="5" type="ORF">GY21_17480</name>
</gene>
<dbReference type="RefSeq" id="WP_035838855.1">
    <property type="nucleotide sequence ID" value="NZ_JACHBQ010000001.1"/>
</dbReference>
<keyword evidence="2" id="KW-0547">Nucleotide-binding</keyword>
<dbReference type="CDD" id="cd03214">
    <property type="entry name" value="ABC_Iron-Siderophores_B12_Hemin"/>
    <property type="match status" value="1"/>
</dbReference>
<dbReference type="EMBL" id="JACHBQ010000001">
    <property type="protein sequence ID" value="MBB5640694.1"/>
    <property type="molecule type" value="Genomic_DNA"/>
</dbReference>
<accession>A0A099J3P3</accession>
<dbReference type="GO" id="GO:0016887">
    <property type="term" value="F:ATP hydrolysis activity"/>
    <property type="evidence" value="ECO:0007669"/>
    <property type="project" value="InterPro"/>
</dbReference>
<keyword evidence="3 6" id="KW-0067">ATP-binding</keyword>
<evidence type="ECO:0000313" key="8">
    <source>
        <dbReference type="Proteomes" id="UP000561726"/>
    </source>
</evidence>
<evidence type="ECO:0000259" key="4">
    <source>
        <dbReference type="PROSITE" id="PS50893"/>
    </source>
</evidence>
<dbReference type="InterPro" id="IPR017871">
    <property type="entry name" value="ABC_transporter-like_CS"/>
</dbReference>
<dbReference type="Gene3D" id="3.40.50.300">
    <property type="entry name" value="P-loop containing nucleotide triphosphate hydrolases"/>
    <property type="match status" value="1"/>
</dbReference>
<proteinExistence type="predicted"/>
<dbReference type="EMBL" id="JPXF01000096">
    <property type="protein sequence ID" value="KGJ72122.1"/>
    <property type="molecule type" value="Genomic_DNA"/>
</dbReference>
<name>A0A099J3P3_9MICO</name>
<comment type="caution">
    <text evidence="5">The sequence shown here is derived from an EMBL/GenBank/DDBJ whole genome shotgun (WGS) entry which is preliminary data.</text>
</comment>
<dbReference type="SMART" id="SM00382">
    <property type="entry name" value="AAA"/>
    <property type="match status" value="1"/>
</dbReference>
<keyword evidence="7" id="KW-1185">Reference proteome</keyword>
<dbReference type="InterPro" id="IPR003593">
    <property type="entry name" value="AAA+_ATPase"/>
</dbReference>
<dbReference type="PANTHER" id="PTHR42794">
    <property type="entry name" value="HEMIN IMPORT ATP-BINDING PROTEIN HMUV"/>
    <property type="match status" value="1"/>
</dbReference>
<dbReference type="FunFam" id="3.40.50.300:FF:000134">
    <property type="entry name" value="Iron-enterobactin ABC transporter ATP-binding protein"/>
    <property type="match status" value="1"/>
</dbReference>
<dbReference type="PROSITE" id="PS00211">
    <property type="entry name" value="ABC_TRANSPORTER_1"/>
    <property type="match status" value="1"/>
</dbReference>
<evidence type="ECO:0000313" key="5">
    <source>
        <dbReference type="EMBL" id="KGJ72122.1"/>
    </source>
</evidence>
<dbReference type="GO" id="GO:0005524">
    <property type="term" value="F:ATP binding"/>
    <property type="evidence" value="ECO:0007669"/>
    <property type="project" value="UniProtKB-KW"/>
</dbReference>
<sequence>MRVVFDRVSIALGGTPVIREANLRIEPGHTVGILGANGSGKSTLLRSLYRVTRPTSGAVLLDGDDVWTMPLRTVARNVAVMAQESESEFDLDVLDVVLLGRVPHRRGFGADTEQDLRLAERALTDVGSLDVAARAFSGLSGGEKQRVLLARALVQQSRVLVLDEPTNHLDIAFQLELMHIISSLGLTTIAALHDLNLAIAHCHEIAVMQSGRVVAFGCPEDVLTTELIGDVFGVRSHRMRHPETGQLLIAYSSHRSPHPSPENEKVVQQ</sequence>
<organism evidence="5 7">
    <name type="scientific">Cryobacterium roopkundense</name>
    <dbReference type="NCBI Taxonomy" id="1001240"/>
    <lineage>
        <taxon>Bacteria</taxon>
        <taxon>Bacillati</taxon>
        <taxon>Actinomycetota</taxon>
        <taxon>Actinomycetes</taxon>
        <taxon>Micrococcales</taxon>
        <taxon>Microbacteriaceae</taxon>
        <taxon>Cryobacterium</taxon>
    </lineage>
</organism>
<evidence type="ECO:0000256" key="3">
    <source>
        <dbReference type="ARBA" id="ARBA00022840"/>
    </source>
</evidence>
<dbReference type="InterPro" id="IPR003439">
    <property type="entry name" value="ABC_transporter-like_ATP-bd"/>
</dbReference>
<dbReference type="PANTHER" id="PTHR42794:SF2">
    <property type="entry name" value="ABC TRANSPORTER ATP-BINDING PROTEIN"/>
    <property type="match status" value="1"/>
</dbReference>
<dbReference type="Proteomes" id="UP000029864">
    <property type="component" value="Unassembled WGS sequence"/>
</dbReference>